<comment type="caution">
    <text evidence="2">The sequence shown here is derived from an EMBL/GenBank/DDBJ whole genome shotgun (WGS) entry which is preliminary data.</text>
</comment>
<accession>A0ABD2XSQ3</accession>
<reference evidence="2 3" key="1">
    <citation type="submission" date="2024-11" db="EMBL/GenBank/DDBJ databases">
        <title>A near-complete genome assembly of Cinchona calisaya.</title>
        <authorList>
            <person name="Lian D.C."/>
            <person name="Zhao X.W."/>
            <person name="Wei L."/>
        </authorList>
    </citation>
    <scope>NUCLEOTIDE SEQUENCE [LARGE SCALE GENOMIC DNA]</scope>
    <source>
        <tissue evidence="2">Nenye</tissue>
    </source>
</reference>
<sequence>MIAMEGIRASVKRTRSQTSTSHVEEVKDSDDEPVPDPQQSQEELLHQILAERQWMCQHFDSFIQYQFTWQQTMMAVRWPESGERTLLHFLPFLFFPQDLGPHAP</sequence>
<protein>
    <submittedName>
        <fullName evidence="2">Uncharacterized protein</fullName>
    </submittedName>
</protein>
<evidence type="ECO:0000313" key="2">
    <source>
        <dbReference type="EMBL" id="KAL3498252.1"/>
    </source>
</evidence>
<gene>
    <name evidence="2" type="ORF">ACH5RR_040984</name>
</gene>
<organism evidence="2 3">
    <name type="scientific">Cinchona calisaya</name>
    <dbReference type="NCBI Taxonomy" id="153742"/>
    <lineage>
        <taxon>Eukaryota</taxon>
        <taxon>Viridiplantae</taxon>
        <taxon>Streptophyta</taxon>
        <taxon>Embryophyta</taxon>
        <taxon>Tracheophyta</taxon>
        <taxon>Spermatophyta</taxon>
        <taxon>Magnoliopsida</taxon>
        <taxon>eudicotyledons</taxon>
        <taxon>Gunneridae</taxon>
        <taxon>Pentapetalae</taxon>
        <taxon>asterids</taxon>
        <taxon>lamiids</taxon>
        <taxon>Gentianales</taxon>
        <taxon>Rubiaceae</taxon>
        <taxon>Cinchonoideae</taxon>
        <taxon>Cinchoneae</taxon>
        <taxon>Cinchona</taxon>
    </lineage>
</organism>
<feature type="region of interest" description="Disordered" evidence="1">
    <location>
        <begin position="1"/>
        <end position="40"/>
    </location>
</feature>
<name>A0ABD2XSQ3_9GENT</name>
<dbReference type="AlphaFoldDB" id="A0ABD2XSQ3"/>
<evidence type="ECO:0000256" key="1">
    <source>
        <dbReference type="SAM" id="MobiDB-lite"/>
    </source>
</evidence>
<evidence type="ECO:0000313" key="3">
    <source>
        <dbReference type="Proteomes" id="UP001630127"/>
    </source>
</evidence>
<dbReference type="Proteomes" id="UP001630127">
    <property type="component" value="Unassembled WGS sequence"/>
</dbReference>
<keyword evidence="3" id="KW-1185">Reference proteome</keyword>
<proteinExistence type="predicted"/>
<dbReference type="EMBL" id="JBJUIK010000017">
    <property type="protein sequence ID" value="KAL3498252.1"/>
    <property type="molecule type" value="Genomic_DNA"/>
</dbReference>